<dbReference type="PANTHER" id="PTHR43343">
    <property type="entry name" value="PEPTIDASE S12"/>
    <property type="match status" value="1"/>
</dbReference>
<feature type="compositionally biased region" description="Low complexity" evidence="4">
    <location>
        <begin position="71"/>
        <end position="85"/>
    </location>
</feature>
<gene>
    <name evidence="7" type="ORF">GCM10012280_22680</name>
</gene>
<comment type="caution">
    <text evidence="7">The sequence shown here is derived from an EMBL/GenBank/DDBJ whole genome shotgun (WGS) entry which is preliminary data.</text>
</comment>
<evidence type="ECO:0000313" key="8">
    <source>
        <dbReference type="Proteomes" id="UP000641932"/>
    </source>
</evidence>
<feature type="compositionally biased region" description="Pro residues" evidence="4">
    <location>
        <begin position="38"/>
        <end position="53"/>
    </location>
</feature>
<protein>
    <recommendedName>
        <fullName evidence="6">PDZ domain-containing protein</fullName>
    </recommendedName>
</protein>
<dbReference type="InterPro" id="IPR001940">
    <property type="entry name" value="Peptidase_S1C"/>
</dbReference>
<dbReference type="SUPFAM" id="SSF50156">
    <property type="entry name" value="PDZ domain-like"/>
    <property type="match status" value="1"/>
</dbReference>
<dbReference type="GO" id="GO:0006508">
    <property type="term" value="P:proteolysis"/>
    <property type="evidence" value="ECO:0007669"/>
    <property type="project" value="UniProtKB-KW"/>
</dbReference>
<keyword evidence="3" id="KW-0378">Hydrolase</keyword>
<dbReference type="SUPFAM" id="SSF50494">
    <property type="entry name" value="Trypsin-like serine proteases"/>
    <property type="match status" value="1"/>
</dbReference>
<keyword evidence="2" id="KW-0645">Protease</keyword>
<evidence type="ECO:0000256" key="2">
    <source>
        <dbReference type="ARBA" id="ARBA00022670"/>
    </source>
</evidence>
<feature type="compositionally biased region" description="Low complexity" evidence="4">
    <location>
        <begin position="153"/>
        <end position="171"/>
    </location>
</feature>
<keyword evidence="8" id="KW-1185">Reference proteome</keyword>
<dbReference type="PRINTS" id="PR00834">
    <property type="entry name" value="PROTEASES2C"/>
</dbReference>
<sequence>MSTEHENWPTGAEEPEGPGTDHTAQMPTVSGAGSSGEPTPPHPAMPPTPPGARPTPADAQQPPVGPGPGQTPGHPHAPNVPHVAPTPNPTYGQGTPFAVAGGPPPPPPHSGWGQHNPPGPRGRGRGGLVAIVAATALLAGTIGGGLGYVAADHSDSSTTSTTVSSSADPAALNRKPDSVAGIANRALPSVVTIKAEGGQQSGTGTGFVYDREGHILTNNHVVEPAADGGKLSVTFSDGKSYGASVVGRAKGYDVAVIKLDKPGSAKLKPLTLGNSSQVAVGDATIAIGAPFGLSGTVTTGIVSAKDRPVAAGGENGSQPSYMSAIQTDASINPGNSGGPLLDSSGRVIGINSAIQSADGGGNNPFGGGGQAGSVGLGFAIPINQAKWVADTLIKTGKPVYAAMLVLRNDSYEGKGAQISPKDINGTPAITPGGPADKAGLKPGDVITKLDNKTIESGPQLVSEIWTHKPGDKVKVTYERSGNEHTTDLTLGSREGDNG</sequence>
<dbReference type="Gene3D" id="2.30.42.10">
    <property type="match status" value="1"/>
</dbReference>
<dbReference type="Pfam" id="PF13365">
    <property type="entry name" value="Trypsin_2"/>
    <property type="match status" value="1"/>
</dbReference>
<dbReference type="PROSITE" id="PS50106">
    <property type="entry name" value="PDZ"/>
    <property type="match status" value="1"/>
</dbReference>
<dbReference type="Proteomes" id="UP000641932">
    <property type="component" value="Unassembled WGS sequence"/>
</dbReference>
<feature type="domain" description="PDZ" evidence="6">
    <location>
        <begin position="429"/>
        <end position="456"/>
    </location>
</feature>
<dbReference type="SMART" id="SM00228">
    <property type="entry name" value="PDZ"/>
    <property type="match status" value="1"/>
</dbReference>
<dbReference type="Gene3D" id="2.40.10.10">
    <property type="entry name" value="Trypsin-like serine proteases"/>
    <property type="match status" value="2"/>
</dbReference>
<feature type="transmembrane region" description="Helical" evidence="5">
    <location>
        <begin position="128"/>
        <end position="151"/>
    </location>
</feature>
<evidence type="ECO:0000256" key="5">
    <source>
        <dbReference type="SAM" id="Phobius"/>
    </source>
</evidence>
<name>A0A918DWZ9_9ACTN</name>
<feature type="region of interest" description="Disordered" evidence="4">
    <location>
        <begin position="153"/>
        <end position="174"/>
    </location>
</feature>
<dbReference type="InterPro" id="IPR043504">
    <property type="entry name" value="Peptidase_S1_PA_chymotrypsin"/>
</dbReference>
<organism evidence="7 8">
    <name type="scientific">Wenjunlia tyrosinilytica</name>
    <dbReference type="NCBI Taxonomy" id="1544741"/>
    <lineage>
        <taxon>Bacteria</taxon>
        <taxon>Bacillati</taxon>
        <taxon>Actinomycetota</taxon>
        <taxon>Actinomycetes</taxon>
        <taxon>Kitasatosporales</taxon>
        <taxon>Streptomycetaceae</taxon>
        <taxon>Wenjunlia</taxon>
    </lineage>
</organism>
<dbReference type="GO" id="GO:0004252">
    <property type="term" value="F:serine-type endopeptidase activity"/>
    <property type="evidence" value="ECO:0007669"/>
    <property type="project" value="InterPro"/>
</dbReference>
<evidence type="ECO:0000313" key="7">
    <source>
        <dbReference type="EMBL" id="GGO86477.1"/>
    </source>
</evidence>
<comment type="similarity">
    <text evidence="1">Belongs to the peptidase S1C family.</text>
</comment>
<accession>A0A918DWZ9</accession>
<dbReference type="PANTHER" id="PTHR43343:SF3">
    <property type="entry name" value="PROTEASE DO-LIKE 8, CHLOROPLASTIC"/>
    <property type="match status" value="1"/>
</dbReference>
<feature type="compositionally biased region" description="Basic and acidic residues" evidence="4">
    <location>
        <begin position="477"/>
        <end position="486"/>
    </location>
</feature>
<reference evidence="7" key="2">
    <citation type="submission" date="2020-09" db="EMBL/GenBank/DDBJ databases">
        <authorList>
            <person name="Sun Q."/>
            <person name="Zhou Y."/>
        </authorList>
    </citation>
    <scope>NUCLEOTIDE SEQUENCE</scope>
    <source>
        <strain evidence="7">CGMCC 4.7201</strain>
    </source>
</reference>
<dbReference type="InterPro" id="IPR009003">
    <property type="entry name" value="Peptidase_S1_PA"/>
</dbReference>
<dbReference type="InterPro" id="IPR001478">
    <property type="entry name" value="PDZ"/>
</dbReference>
<dbReference type="InterPro" id="IPR036034">
    <property type="entry name" value="PDZ_sf"/>
</dbReference>
<evidence type="ECO:0000256" key="1">
    <source>
        <dbReference type="ARBA" id="ARBA00010541"/>
    </source>
</evidence>
<keyword evidence="5" id="KW-0472">Membrane</keyword>
<dbReference type="EMBL" id="BMMS01000008">
    <property type="protein sequence ID" value="GGO86477.1"/>
    <property type="molecule type" value="Genomic_DNA"/>
</dbReference>
<reference evidence="7" key="1">
    <citation type="journal article" date="2014" name="Int. J. Syst. Evol. Microbiol.">
        <title>Complete genome sequence of Corynebacterium casei LMG S-19264T (=DSM 44701T), isolated from a smear-ripened cheese.</title>
        <authorList>
            <consortium name="US DOE Joint Genome Institute (JGI-PGF)"/>
            <person name="Walter F."/>
            <person name="Albersmeier A."/>
            <person name="Kalinowski J."/>
            <person name="Ruckert C."/>
        </authorList>
    </citation>
    <scope>NUCLEOTIDE SEQUENCE</scope>
    <source>
        <strain evidence="7">CGMCC 4.7201</strain>
    </source>
</reference>
<feature type="region of interest" description="Disordered" evidence="4">
    <location>
        <begin position="1"/>
        <end position="126"/>
    </location>
</feature>
<keyword evidence="5" id="KW-0812">Transmembrane</keyword>
<evidence type="ECO:0000256" key="3">
    <source>
        <dbReference type="ARBA" id="ARBA00022801"/>
    </source>
</evidence>
<keyword evidence="5" id="KW-1133">Transmembrane helix</keyword>
<feature type="compositionally biased region" description="Polar residues" evidence="4">
    <location>
        <begin position="22"/>
        <end position="32"/>
    </location>
</feature>
<dbReference type="RefSeq" id="WP_229698325.1">
    <property type="nucleotide sequence ID" value="NZ_BMMS01000008.1"/>
</dbReference>
<evidence type="ECO:0000256" key="4">
    <source>
        <dbReference type="SAM" id="MobiDB-lite"/>
    </source>
</evidence>
<dbReference type="Pfam" id="PF13180">
    <property type="entry name" value="PDZ_2"/>
    <property type="match status" value="1"/>
</dbReference>
<proteinExistence type="inferred from homology"/>
<evidence type="ECO:0000259" key="6">
    <source>
        <dbReference type="PROSITE" id="PS50106"/>
    </source>
</evidence>
<dbReference type="InterPro" id="IPR051201">
    <property type="entry name" value="Chloro_Bact_Ser_Proteases"/>
</dbReference>
<feature type="region of interest" description="Disordered" evidence="4">
    <location>
        <begin position="477"/>
        <end position="498"/>
    </location>
</feature>
<dbReference type="AlphaFoldDB" id="A0A918DWZ9"/>